<evidence type="ECO:0000313" key="2">
    <source>
        <dbReference type="EMBL" id="TQN30984.1"/>
    </source>
</evidence>
<feature type="domain" description="N-acetyltransferase" evidence="1">
    <location>
        <begin position="11"/>
        <end position="174"/>
    </location>
</feature>
<gene>
    <name evidence="2" type="ORF">FHX37_0873</name>
</gene>
<dbReference type="Proteomes" id="UP000317422">
    <property type="component" value="Unassembled WGS sequence"/>
</dbReference>
<accession>A0A543NGR2</accession>
<protein>
    <submittedName>
        <fullName evidence="2">Acetyltransferase (GNAT) family protein</fullName>
    </submittedName>
</protein>
<dbReference type="RefSeq" id="WP_141922262.1">
    <property type="nucleotide sequence ID" value="NZ_VFQC01000001.1"/>
</dbReference>
<dbReference type="EMBL" id="VFQC01000001">
    <property type="protein sequence ID" value="TQN30984.1"/>
    <property type="molecule type" value="Genomic_DNA"/>
</dbReference>
<dbReference type="Pfam" id="PF00583">
    <property type="entry name" value="Acetyltransf_1"/>
    <property type="match status" value="1"/>
</dbReference>
<name>A0A543NGR2_9ACTN</name>
<keyword evidence="3" id="KW-1185">Reference proteome</keyword>
<proteinExistence type="predicted"/>
<dbReference type="Gene3D" id="3.40.630.30">
    <property type="match status" value="1"/>
</dbReference>
<dbReference type="PROSITE" id="PS51186">
    <property type="entry name" value="GNAT"/>
    <property type="match status" value="1"/>
</dbReference>
<reference evidence="2 3" key="1">
    <citation type="submission" date="2019-06" db="EMBL/GenBank/DDBJ databases">
        <title>Sequencing the genomes of 1000 actinobacteria strains.</title>
        <authorList>
            <person name="Klenk H.-P."/>
        </authorList>
    </citation>
    <scope>NUCLEOTIDE SEQUENCE [LARGE SCALE GENOMIC DNA]</scope>
    <source>
        <strain evidence="2 3">DSM 45015</strain>
    </source>
</reference>
<sequence length="182" mass="19554">MIAEHAVPTSVELLRLDADSPRTAEVRRKVVGLRLAPGQQRFSGEAAHTLPRADTDPNRVPFAVLYRQTPVGFGIIDQRGILDEITAAPAEAVLLRAFYLDPEWQGRGIGRTACLALDPLVRSVRPEANEVVLTVNEANPAAVRAYRSGGFTATGERYLGGDAGPQLVMRRPVPYEGGAGDG</sequence>
<dbReference type="OrthoDB" id="3425968at2"/>
<dbReference type="SUPFAM" id="SSF55729">
    <property type="entry name" value="Acyl-CoA N-acyltransferases (Nat)"/>
    <property type="match status" value="1"/>
</dbReference>
<dbReference type="InterPro" id="IPR000182">
    <property type="entry name" value="GNAT_dom"/>
</dbReference>
<dbReference type="AlphaFoldDB" id="A0A543NGR2"/>
<dbReference type="GO" id="GO:0016747">
    <property type="term" value="F:acyltransferase activity, transferring groups other than amino-acyl groups"/>
    <property type="evidence" value="ECO:0007669"/>
    <property type="project" value="InterPro"/>
</dbReference>
<evidence type="ECO:0000259" key="1">
    <source>
        <dbReference type="PROSITE" id="PS51186"/>
    </source>
</evidence>
<comment type="caution">
    <text evidence="2">The sequence shown here is derived from an EMBL/GenBank/DDBJ whole genome shotgun (WGS) entry which is preliminary data.</text>
</comment>
<keyword evidence="2" id="KW-0808">Transferase</keyword>
<organism evidence="2 3">
    <name type="scientific">Haloactinospora alba</name>
    <dbReference type="NCBI Taxonomy" id="405555"/>
    <lineage>
        <taxon>Bacteria</taxon>
        <taxon>Bacillati</taxon>
        <taxon>Actinomycetota</taxon>
        <taxon>Actinomycetes</taxon>
        <taxon>Streptosporangiales</taxon>
        <taxon>Nocardiopsidaceae</taxon>
        <taxon>Haloactinospora</taxon>
    </lineage>
</organism>
<dbReference type="InterPro" id="IPR016181">
    <property type="entry name" value="Acyl_CoA_acyltransferase"/>
</dbReference>
<evidence type="ECO:0000313" key="3">
    <source>
        <dbReference type="Proteomes" id="UP000317422"/>
    </source>
</evidence>